<sequence>MSGIFLTTVLTVYLSIALTHPHLGQEVHVLFILVILCTTIFFCHSLIRLCMLALHPPSDHPRIPSMTGPEGFTPVRPIRVHLARDEEIATGSGDGAGDLEKEVSAVSIPPPAYGLWRCSVRVDPNLLHWQRADRATGIGGTRPPSAFPVAHPNSRSGSISLPQRPHVEEESTSHEPRPPSYISDDGVSYAVSAVPRSVAPSMTGMSDVHPAWRPGFAA</sequence>
<reference evidence="1 2" key="1">
    <citation type="journal article" date="2016" name="Nat. Commun.">
        <title>Ectomycorrhizal ecology is imprinted in the genome of the dominant symbiotic fungus Cenococcum geophilum.</title>
        <authorList>
            <consortium name="DOE Joint Genome Institute"/>
            <person name="Peter M."/>
            <person name="Kohler A."/>
            <person name="Ohm R.A."/>
            <person name="Kuo A."/>
            <person name="Krutzmann J."/>
            <person name="Morin E."/>
            <person name="Arend M."/>
            <person name="Barry K.W."/>
            <person name="Binder M."/>
            <person name="Choi C."/>
            <person name="Clum A."/>
            <person name="Copeland A."/>
            <person name="Grisel N."/>
            <person name="Haridas S."/>
            <person name="Kipfer T."/>
            <person name="LaButti K."/>
            <person name="Lindquist E."/>
            <person name="Lipzen A."/>
            <person name="Maire R."/>
            <person name="Meier B."/>
            <person name="Mihaltcheva S."/>
            <person name="Molinier V."/>
            <person name="Murat C."/>
            <person name="Poggeler S."/>
            <person name="Quandt C.A."/>
            <person name="Sperisen C."/>
            <person name="Tritt A."/>
            <person name="Tisserant E."/>
            <person name="Crous P.W."/>
            <person name="Henrissat B."/>
            <person name="Nehls U."/>
            <person name="Egli S."/>
            <person name="Spatafora J.W."/>
            <person name="Grigoriev I.V."/>
            <person name="Martin F.M."/>
        </authorList>
    </citation>
    <scope>NUCLEOTIDE SEQUENCE [LARGE SCALE GENOMIC DNA]</scope>
    <source>
        <strain evidence="1 2">1.58</strain>
    </source>
</reference>
<accession>A0ACC8ENC5</accession>
<organism evidence="1 2">
    <name type="scientific">Cenococcum geophilum 1.58</name>
    <dbReference type="NCBI Taxonomy" id="794803"/>
    <lineage>
        <taxon>Eukaryota</taxon>
        <taxon>Fungi</taxon>
        <taxon>Dikarya</taxon>
        <taxon>Ascomycota</taxon>
        <taxon>Pezizomycotina</taxon>
        <taxon>Dothideomycetes</taxon>
        <taxon>Pleosporomycetidae</taxon>
        <taxon>Gloniales</taxon>
        <taxon>Gloniaceae</taxon>
        <taxon>Cenococcum</taxon>
    </lineage>
</organism>
<name>A0ACC8ENC5_9PEZI</name>
<dbReference type="Proteomes" id="UP000250078">
    <property type="component" value="Unassembled WGS sequence"/>
</dbReference>
<evidence type="ECO:0000313" key="2">
    <source>
        <dbReference type="Proteomes" id="UP000250078"/>
    </source>
</evidence>
<keyword evidence="2" id="KW-1185">Reference proteome</keyword>
<protein>
    <submittedName>
        <fullName evidence="1">Uncharacterized protein</fullName>
    </submittedName>
</protein>
<dbReference type="EMBL" id="KV748254">
    <property type="protein sequence ID" value="OCK87840.1"/>
    <property type="molecule type" value="Genomic_DNA"/>
</dbReference>
<evidence type="ECO:0000313" key="1">
    <source>
        <dbReference type="EMBL" id="OCK87840.1"/>
    </source>
</evidence>
<proteinExistence type="predicted"/>
<gene>
    <name evidence="1" type="ORF">K441DRAFT_647888</name>
</gene>